<evidence type="ECO:0000313" key="3">
    <source>
        <dbReference type="EMBL" id="CDM35417.1"/>
    </source>
</evidence>
<dbReference type="PROSITE" id="PS50297">
    <property type="entry name" value="ANK_REP_REGION"/>
    <property type="match status" value="1"/>
</dbReference>
<dbReference type="PROSITE" id="PS50088">
    <property type="entry name" value="ANK_REPEAT"/>
    <property type="match status" value="1"/>
</dbReference>
<evidence type="ECO:0000256" key="2">
    <source>
        <dbReference type="SAM" id="MobiDB-lite"/>
    </source>
</evidence>
<dbReference type="Pfam" id="PF00023">
    <property type="entry name" value="Ank"/>
    <property type="match status" value="1"/>
</dbReference>
<evidence type="ECO:0000313" key="4">
    <source>
        <dbReference type="Proteomes" id="UP000030686"/>
    </source>
</evidence>
<keyword evidence="1" id="KW-0040">ANK repeat</keyword>
<proteinExistence type="predicted"/>
<dbReference type="OrthoDB" id="366390at2759"/>
<keyword evidence="4" id="KW-1185">Reference proteome</keyword>
<gene>
    <name evidence="3" type="ORF">PROQFM164_S04g000298</name>
</gene>
<evidence type="ECO:0000256" key="1">
    <source>
        <dbReference type="PROSITE-ProRule" id="PRU00023"/>
    </source>
</evidence>
<accession>W6R0Q4</accession>
<name>W6R0Q4_PENRF</name>
<dbReference type="STRING" id="1365484.W6R0Q4"/>
<feature type="region of interest" description="Disordered" evidence="2">
    <location>
        <begin position="1"/>
        <end position="38"/>
    </location>
</feature>
<dbReference type="Gene3D" id="1.25.40.20">
    <property type="entry name" value="Ankyrin repeat-containing domain"/>
    <property type="match status" value="1"/>
</dbReference>
<organism evidence="3 4">
    <name type="scientific">Penicillium roqueforti (strain FM164)</name>
    <dbReference type="NCBI Taxonomy" id="1365484"/>
    <lineage>
        <taxon>Eukaryota</taxon>
        <taxon>Fungi</taxon>
        <taxon>Dikarya</taxon>
        <taxon>Ascomycota</taxon>
        <taxon>Pezizomycotina</taxon>
        <taxon>Eurotiomycetes</taxon>
        <taxon>Eurotiomycetidae</taxon>
        <taxon>Eurotiales</taxon>
        <taxon>Aspergillaceae</taxon>
        <taxon>Penicillium</taxon>
    </lineage>
</organism>
<dbReference type="SUPFAM" id="SSF48403">
    <property type="entry name" value="Ankyrin repeat"/>
    <property type="match status" value="1"/>
</dbReference>
<dbReference type="Proteomes" id="UP000030686">
    <property type="component" value="Unassembled WGS sequence"/>
</dbReference>
<dbReference type="SMART" id="SM00248">
    <property type="entry name" value="ANK"/>
    <property type="match status" value="1"/>
</dbReference>
<feature type="compositionally biased region" description="Basic and acidic residues" evidence="2">
    <location>
        <begin position="1"/>
        <end position="10"/>
    </location>
</feature>
<dbReference type="AlphaFoldDB" id="W6R0Q4"/>
<feature type="repeat" description="ANK" evidence="1">
    <location>
        <begin position="43"/>
        <end position="71"/>
    </location>
</feature>
<reference evidence="3" key="1">
    <citation type="journal article" date="2014" name="Nat. Commun.">
        <title>Multiple recent horizontal transfers of a large genomic region in cheese making fungi.</title>
        <authorList>
            <person name="Cheeseman K."/>
            <person name="Ropars J."/>
            <person name="Renault P."/>
            <person name="Dupont J."/>
            <person name="Gouzy J."/>
            <person name="Branca A."/>
            <person name="Abraham A.L."/>
            <person name="Ceppi M."/>
            <person name="Conseiller E."/>
            <person name="Debuchy R."/>
            <person name="Malagnac F."/>
            <person name="Goarin A."/>
            <person name="Silar P."/>
            <person name="Lacoste S."/>
            <person name="Sallet E."/>
            <person name="Bensimon A."/>
            <person name="Giraud T."/>
            <person name="Brygoo Y."/>
        </authorList>
    </citation>
    <scope>NUCLEOTIDE SEQUENCE [LARGE SCALE GENOMIC DNA]</scope>
    <source>
        <strain evidence="3">FM164</strain>
    </source>
</reference>
<sequence length="112" mass="12200">MPVKKPEPIRRFPPRFLGPLPRTPLPAPRSPYRISPKLPSDFERETPLSIAVSAGNDAVVILLLNHGAQLNDCVGEQTWTPPTHPAVSALLAGHESTLGTILQKDATCYLED</sequence>
<protein>
    <submittedName>
        <fullName evidence="3">Ankyrin repeat-containing domain</fullName>
    </submittedName>
</protein>
<dbReference type="InterPro" id="IPR002110">
    <property type="entry name" value="Ankyrin_rpt"/>
</dbReference>
<dbReference type="InterPro" id="IPR036770">
    <property type="entry name" value="Ankyrin_rpt-contain_sf"/>
</dbReference>
<dbReference type="EMBL" id="HG792018">
    <property type="protein sequence ID" value="CDM35417.1"/>
    <property type="molecule type" value="Genomic_DNA"/>
</dbReference>